<keyword evidence="1" id="KW-1133">Transmembrane helix</keyword>
<sequence length="109" mass="12330">MDGLSWFALAIIFFVILTLTYGIVAIHDIPYKIAKARNHPHAQAIHTGGWVSLFTLHAIWPLLWIWATAYDPSQGYSGSDNRAESPAEKKREVKRLKARIAELESEIKT</sequence>
<keyword evidence="1" id="KW-0812">Transmembrane</keyword>
<keyword evidence="3" id="KW-1185">Reference proteome</keyword>
<evidence type="ECO:0000256" key="1">
    <source>
        <dbReference type="SAM" id="Phobius"/>
    </source>
</evidence>
<dbReference type="Pfam" id="PF11742">
    <property type="entry name" value="DUF3302"/>
    <property type="match status" value="1"/>
</dbReference>
<dbReference type="EMBL" id="CP036525">
    <property type="protein sequence ID" value="QDT05979.1"/>
    <property type="molecule type" value="Genomic_DNA"/>
</dbReference>
<dbReference type="RefSeq" id="WP_145172361.1">
    <property type="nucleotide sequence ID" value="NZ_CP036525.1"/>
</dbReference>
<dbReference type="KEGG" id="rlc:K227x_43860"/>
<keyword evidence="1" id="KW-0472">Membrane</keyword>
<proteinExistence type="predicted"/>
<dbReference type="OrthoDB" id="5741122at2"/>
<name>A0A517NFR6_9BACT</name>
<reference evidence="2 3" key="1">
    <citation type="submission" date="2019-02" db="EMBL/GenBank/DDBJ databases">
        <title>Deep-cultivation of Planctomycetes and their phenomic and genomic characterization uncovers novel biology.</title>
        <authorList>
            <person name="Wiegand S."/>
            <person name="Jogler M."/>
            <person name="Boedeker C."/>
            <person name="Pinto D."/>
            <person name="Vollmers J."/>
            <person name="Rivas-Marin E."/>
            <person name="Kohn T."/>
            <person name="Peeters S.H."/>
            <person name="Heuer A."/>
            <person name="Rast P."/>
            <person name="Oberbeckmann S."/>
            <person name="Bunk B."/>
            <person name="Jeske O."/>
            <person name="Meyerdierks A."/>
            <person name="Storesund J.E."/>
            <person name="Kallscheuer N."/>
            <person name="Luecker S."/>
            <person name="Lage O.M."/>
            <person name="Pohl T."/>
            <person name="Merkel B.J."/>
            <person name="Hornburger P."/>
            <person name="Mueller R.-W."/>
            <person name="Bruemmer F."/>
            <person name="Labrenz M."/>
            <person name="Spormann A.M."/>
            <person name="Op den Camp H."/>
            <person name="Overmann J."/>
            <person name="Amann R."/>
            <person name="Jetten M.S.M."/>
            <person name="Mascher T."/>
            <person name="Medema M.H."/>
            <person name="Devos D.P."/>
            <person name="Kaster A.-K."/>
            <person name="Ovreas L."/>
            <person name="Rohde M."/>
            <person name="Galperin M.Y."/>
            <person name="Jogler C."/>
        </authorList>
    </citation>
    <scope>NUCLEOTIDE SEQUENCE [LARGE SCALE GENOMIC DNA]</scope>
    <source>
        <strain evidence="2 3">K22_7</strain>
    </source>
</reference>
<dbReference type="InterPro" id="IPR011223">
    <property type="entry name" value="UCP028770"/>
</dbReference>
<organism evidence="2 3">
    <name type="scientific">Rubripirellula lacrimiformis</name>
    <dbReference type="NCBI Taxonomy" id="1930273"/>
    <lineage>
        <taxon>Bacteria</taxon>
        <taxon>Pseudomonadati</taxon>
        <taxon>Planctomycetota</taxon>
        <taxon>Planctomycetia</taxon>
        <taxon>Pirellulales</taxon>
        <taxon>Pirellulaceae</taxon>
        <taxon>Rubripirellula</taxon>
    </lineage>
</organism>
<feature type="transmembrane region" description="Helical" evidence="1">
    <location>
        <begin position="6"/>
        <end position="26"/>
    </location>
</feature>
<dbReference type="Proteomes" id="UP000318538">
    <property type="component" value="Chromosome"/>
</dbReference>
<feature type="transmembrane region" description="Helical" evidence="1">
    <location>
        <begin position="47"/>
        <end position="67"/>
    </location>
</feature>
<evidence type="ECO:0000313" key="3">
    <source>
        <dbReference type="Proteomes" id="UP000318538"/>
    </source>
</evidence>
<protein>
    <submittedName>
        <fullName evidence="2">Inner membrane protein YiaW</fullName>
    </submittedName>
</protein>
<evidence type="ECO:0000313" key="2">
    <source>
        <dbReference type="EMBL" id="QDT05979.1"/>
    </source>
</evidence>
<accession>A0A517NFR6</accession>
<dbReference type="AlphaFoldDB" id="A0A517NFR6"/>
<dbReference type="PIRSF" id="PIRSF028770">
    <property type="entry name" value="UCP028770"/>
    <property type="match status" value="1"/>
</dbReference>
<gene>
    <name evidence="2" type="primary">yiaW_2</name>
    <name evidence="2" type="ORF">K227x_43860</name>
</gene>